<dbReference type="HOGENOM" id="CLU_2848120_0_0_11"/>
<proteinExistence type="predicted"/>
<keyword evidence="2" id="KW-1185">Reference proteome</keyword>
<evidence type="ECO:0000313" key="2">
    <source>
        <dbReference type="Proteomes" id="UP000002785"/>
    </source>
</evidence>
<sequence length="65" mass="7310">MLRCWNGRCTTCGRPLTRMNLTKHYALAFARGPFAEEGRRAVAPAMTRPFDGDIVNDASITPYYT</sequence>
<accession>B5I4H2</accession>
<dbReference type="Proteomes" id="UP000002785">
    <property type="component" value="Chromosome"/>
</dbReference>
<protein>
    <submittedName>
        <fullName evidence="1">Uncharacterized protein</fullName>
    </submittedName>
</protein>
<dbReference type="eggNOG" id="ENOG5031QR6">
    <property type="taxonomic scope" value="Bacteria"/>
</dbReference>
<reference evidence="1" key="1">
    <citation type="submission" date="2009-10" db="EMBL/GenBank/DDBJ databases">
        <title>The genome sequence of Streptomyces sviceus strain ATCC 29083.</title>
        <authorList>
            <consortium name="The Broad Institute Genome Sequencing Platform"/>
            <consortium name="Broad Institute Microbial Sequencing Center"/>
            <person name="Fischbach M."/>
            <person name="Godfrey P."/>
            <person name="Ward D."/>
            <person name="Young S."/>
            <person name="Zeng Q."/>
            <person name="Koehrsen M."/>
            <person name="Alvarado L."/>
            <person name="Berlin A.M."/>
            <person name="Bochicchio J."/>
            <person name="Borenstein D."/>
            <person name="Chapman S.B."/>
            <person name="Chen Z."/>
            <person name="Engels R."/>
            <person name="Freedman E."/>
            <person name="Gellesch M."/>
            <person name="Goldberg J."/>
            <person name="Griggs A."/>
            <person name="Gujja S."/>
            <person name="Heilman E.R."/>
            <person name="Heiman D.I."/>
            <person name="Hepburn T.A."/>
            <person name="Howarth C."/>
            <person name="Jen D."/>
            <person name="Larson L."/>
            <person name="Lewis B."/>
            <person name="Mehta T."/>
            <person name="Park D."/>
            <person name="Pearson M."/>
            <person name="Richards J."/>
            <person name="Roberts A."/>
            <person name="Saif S."/>
            <person name="Shea T.D."/>
            <person name="Shenoy N."/>
            <person name="Sisk P."/>
            <person name="Stolte C."/>
            <person name="Sykes S.N."/>
            <person name="Thomson T."/>
            <person name="Walk T."/>
            <person name="White J."/>
            <person name="Yandava C."/>
            <person name="Straight P."/>
            <person name="Clardy J."/>
            <person name="Hung D."/>
            <person name="Kolter R."/>
            <person name="Mekalanos J."/>
            <person name="Walker S."/>
            <person name="Walsh C.T."/>
            <person name="Wieland-Brown L.C."/>
            <person name="Haas B."/>
            <person name="Nusbaum C."/>
            <person name="Birren B."/>
        </authorList>
    </citation>
    <scope>NUCLEOTIDE SEQUENCE [LARGE SCALE GENOMIC DNA]</scope>
    <source>
        <strain evidence="1">ATCC 29083</strain>
    </source>
</reference>
<gene>
    <name evidence="1" type="ORF">SSEG_06557</name>
</gene>
<dbReference type="AlphaFoldDB" id="B5I4H2"/>
<evidence type="ECO:0000313" key="1">
    <source>
        <dbReference type="EMBL" id="EDY59977.1"/>
    </source>
</evidence>
<organism evidence="1 2">
    <name type="scientific">Streptomyces sviceus (strain ATCC 29083 / DSM 924 / JCM 4929 / NBRC 13980 / NCIMB 11184 / NRRL 5439 / UC 5370)</name>
    <dbReference type="NCBI Taxonomy" id="463191"/>
    <lineage>
        <taxon>Bacteria</taxon>
        <taxon>Bacillati</taxon>
        <taxon>Actinomycetota</taxon>
        <taxon>Actinomycetes</taxon>
        <taxon>Kitasatosporales</taxon>
        <taxon>Streptomycetaceae</taxon>
        <taxon>Streptomyces</taxon>
    </lineage>
</organism>
<dbReference type="EMBL" id="CM000951">
    <property type="protein sequence ID" value="EDY59977.1"/>
    <property type="molecule type" value="Genomic_DNA"/>
</dbReference>
<name>B5I4H2_STRX2</name>